<evidence type="ECO:0000313" key="9">
    <source>
        <dbReference type="Proteomes" id="UP000177996"/>
    </source>
</evidence>
<comment type="cofactor">
    <cofactor evidence="1">
        <name>Zn(2+)</name>
        <dbReference type="ChEBI" id="CHEBI:29105"/>
    </cofactor>
</comment>
<evidence type="ECO:0000256" key="2">
    <source>
        <dbReference type="ARBA" id="ARBA00010875"/>
    </source>
</evidence>
<evidence type="ECO:0000256" key="1">
    <source>
        <dbReference type="ARBA" id="ARBA00001947"/>
    </source>
</evidence>
<dbReference type="InterPro" id="IPR002036">
    <property type="entry name" value="YbeY"/>
</dbReference>
<keyword evidence="5" id="KW-0255">Endonuclease</keyword>
<keyword evidence="3" id="KW-0540">Nuclease</keyword>
<dbReference type="STRING" id="1798661.A3D65_06130"/>
<keyword evidence="4" id="KW-0479">Metal-binding</keyword>
<dbReference type="GO" id="GO:0046872">
    <property type="term" value="F:metal ion binding"/>
    <property type="evidence" value="ECO:0007669"/>
    <property type="project" value="UniProtKB-KW"/>
</dbReference>
<dbReference type="Pfam" id="PF02130">
    <property type="entry name" value="YbeY"/>
    <property type="match status" value="1"/>
</dbReference>
<gene>
    <name evidence="8" type="ORF">A3D65_06130</name>
</gene>
<evidence type="ECO:0000256" key="6">
    <source>
        <dbReference type="ARBA" id="ARBA00022801"/>
    </source>
</evidence>
<keyword evidence="6" id="KW-0378">Hydrolase</keyword>
<dbReference type="EMBL" id="MHLL01000049">
    <property type="protein sequence ID" value="OGZ07930.1"/>
    <property type="molecule type" value="Genomic_DNA"/>
</dbReference>
<dbReference type="GO" id="GO:0006364">
    <property type="term" value="P:rRNA processing"/>
    <property type="evidence" value="ECO:0007669"/>
    <property type="project" value="InterPro"/>
</dbReference>
<dbReference type="GO" id="GO:0004222">
    <property type="term" value="F:metalloendopeptidase activity"/>
    <property type="evidence" value="ECO:0007669"/>
    <property type="project" value="InterPro"/>
</dbReference>
<evidence type="ECO:0000256" key="7">
    <source>
        <dbReference type="ARBA" id="ARBA00022833"/>
    </source>
</evidence>
<keyword evidence="7" id="KW-0862">Zinc</keyword>
<dbReference type="Proteomes" id="UP000177996">
    <property type="component" value="Unassembled WGS sequence"/>
</dbReference>
<evidence type="ECO:0000313" key="8">
    <source>
        <dbReference type="EMBL" id="OGZ07930.1"/>
    </source>
</evidence>
<proteinExistence type="inferred from homology"/>
<dbReference type="AlphaFoldDB" id="A0A1G2D4Q0"/>
<evidence type="ECO:0000256" key="5">
    <source>
        <dbReference type="ARBA" id="ARBA00022759"/>
    </source>
</evidence>
<sequence>MKERVLGKRYALSLVFAGDAYTRKLNLRYRKRRYVPNVLSFPLDKGEGEIILNVPQAKRECGGRGETLYFFTALLFVHSLLHLKGRRHGSIMECEERAMLSKFHIVNTFQSPKGK</sequence>
<dbReference type="SUPFAM" id="SSF55486">
    <property type="entry name" value="Metalloproteases ('zincins'), catalytic domain"/>
    <property type="match status" value="1"/>
</dbReference>
<name>A0A1G2D4Q0_9BACT</name>
<dbReference type="InterPro" id="IPR023091">
    <property type="entry name" value="MetalPrtase_cat_dom_sf_prd"/>
</dbReference>
<dbReference type="NCBIfam" id="TIGR00043">
    <property type="entry name" value="rRNA maturation RNase YbeY"/>
    <property type="match status" value="1"/>
</dbReference>
<protein>
    <submittedName>
        <fullName evidence="8">rRNA maturation RNase YbeY</fullName>
    </submittedName>
</protein>
<reference evidence="8 9" key="1">
    <citation type="journal article" date="2016" name="Nat. Commun.">
        <title>Thousands of microbial genomes shed light on interconnected biogeochemical processes in an aquifer system.</title>
        <authorList>
            <person name="Anantharaman K."/>
            <person name="Brown C.T."/>
            <person name="Hug L.A."/>
            <person name="Sharon I."/>
            <person name="Castelle C.J."/>
            <person name="Probst A.J."/>
            <person name="Thomas B.C."/>
            <person name="Singh A."/>
            <person name="Wilkins M.J."/>
            <person name="Karaoz U."/>
            <person name="Brodie E.L."/>
            <person name="Williams K.H."/>
            <person name="Hubbard S.S."/>
            <person name="Banfield J.F."/>
        </authorList>
    </citation>
    <scope>NUCLEOTIDE SEQUENCE [LARGE SCALE GENOMIC DNA]</scope>
</reference>
<dbReference type="Gene3D" id="3.40.390.30">
    <property type="entry name" value="Metalloproteases ('zincins'), catalytic domain"/>
    <property type="match status" value="1"/>
</dbReference>
<dbReference type="GO" id="GO:0004519">
    <property type="term" value="F:endonuclease activity"/>
    <property type="evidence" value="ECO:0007669"/>
    <property type="project" value="UniProtKB-KW"/>
</dbReference>
<accession>A0A1G2D4Q0</accession>
<comment type="similarity">
    <text evidence="2">Belongs to the endoribonuclease YbeY family.</text>
</comment>
<organism evidence="8 9">
    <name type="scientific">Candidatus Lloydbacteria bacterium RIFCSPHIGHO2_02_FULL_50_13</name>
    <dbReference type="NCBI Taxonomy" id="1798661"/>
    <lineage>
        <taxon>Bacteria</taxon>
        <taxon>Candidatus Lloydiibacteriota</taxon>
    </lineage>
</organism>
<evidence type="ECO:0000256" key="4">
    <source>
        <dbReference type="ARBA" id="ARBA00022723"/>
    </source>
</evidence>
<evidence type="ECO:0000256" key="3">
    <source>
        <dbReference type="ARBA" id="ARBA00022722"/>
    </source>
</evidence>
<comment type="caution">
    <text evidence="8">The sequence shown here is derived from an EMBL/GenBank/DDBJ whole genome shotgun (WGS) entry which is preliminary data.</text>
</comment>